<reference evidence="4" key="1">
    <citation type="submission" date="2015-02" db="EMBL/GenBank/DDBJ databases">
        <title>Genome sequencing for Strongylocentrotus purpuratus.</title>
        <authorList>
            <person name="Murali S."/>
            <person name="Liu Y."/>
            <person name="Vee V."/>
            <person name="English A."/>
            <person name="Wang M."/>
            <person name="Skinner E."/>
            <person name="Han Y."/>
            <person name="Muzny D.M."/>
            <person name="Worley K.C."/>
            <person name="Gibbs R.A."/>
        </authorList>
    </citation>
    <scope>NUCLEOTIDE SEQUENCE</scope>
</reference>
<dbReference type="KEGG" id="spu:105447587"/>
<feature type="domain" description="Fibronectin type-III" evidence="2">
    <location>
        <begin position="1"/>
        <end position="79"/>
    </location>
</feature>
<keyword evidence="4" id="KW-1185">Reference proteome</keyword>
<dbReference type="EnsemblMetazoa" id="XM_030987999">
    <property type="protein sequence ID" value="XP_030843859"/>
    <property type="gene ID" value="LOC105447587"/>
</dbReference>
<feature type="domain" description="Fibronectin type-III" evidence="2">
    <location>
        <begin position="1305"/>
        <end position="1394"/>
    </location>
</feature>
<feature type="domain" description="Fibronectin type-III" evidence="2">
    <location>
        <begin position="342"/>
        <end position="434"/>
    </location>
</feature>
<dbReference type="InterPro" id="IPR013783">
    <property type="entry name" value="Ig-like_fold"/>
</dbReference>
<dbReference type="GeneID" id="105447587"/>
<evidence type="ECO:0000313" key="4">
    <source>
        <dbReference type="Proteomes" id="UP000007110"/>
    </source>
</evidence>
<sequence>MVNTTSITASWSMPYGIVDYYEVSCSNGVASTDKVYASEYLIASCTGLNPGGNYTISVTSVSSDIRSETDTIKITSYPNSAVLRSSEITTRQITVQWDDPEGEEDYFIVDCGADWSTEFILNHDHGTDNTFEATCNVSMAGAPYDITVTSVSGDKESSVTQTFTAATPDEVTFEDSSSNTTSVTVTWNVLTGADWFRVECSDGYPFPDYYLPGSATEVTCNWVTPGRNHSISVITQENNGESPSMVVYIVAVPAAVTLNEEIYMVNTTTITASWTMAYGIVDYYEVSCSNGVASTDKVYASEYLIASCTGLIPGGNYTISVTSVSSDIRSETDTAITITAYPNSAVLRSSEITTRQITVQWDDPEGEEDYFIVDCGAHWSTEFILNHDQGTDNTFEATCNISIAGASYDVTVTSVSGDKESPVTMTFTAATPDVVTFEDSSSNTTSVTVTWNVLTGADWFRVECSDGYPFPDYYLPGSATAVTCNWVTSGGNHSISVITRENNGESPAIVVYIVAVPAAVTLYEEIYIVNTTSITASWTMPNDIVDYYEVSCSNGVASTDKVYASEYLIASCTGLNPGGNYTISVTSVSSDIRSETDTITITTYPKSAVLRSSEITTRQITVQWDDPEGEEDYFIVDCGADWSTEFILNHDQGTDNTFEATCNVSMAGAPYDITVTSVSGDKESPVTGTFTAATPDVVTFEDSSSNTTSVTVTWNVLTGADGFRVDCSEGVPSPDYYLPGSATEGTCIWVTPGRNHSISVVTLENNGESTAMVVYIVAVPAAVTLYEEIYMVNTTSITASWTMPNGIVDYYEVSCSNGVASTDKVYASEYLIASCTGLNPGGNYTISVTSVSSDIRSETDTITITTYPKSAVLRSSEITTRQITVQWDDPEGEEDYFIVDCGADWSTEFILNHDQGTDNTFEATCNVSMAGAPYDITVTSVSGDKESPVTGTFTAATPDVVTFEDSSSNTTSVTVTWNVLTGADGFRVDCSEGVPSPDYYLPGSATEGTCIWVTPGRNHSISVVTLENNGESPAMVVYIVAVPAAVTLNEEIYMVNTTTITASWSMPYSIVDYYEVSCSNGVASTDKVYASEYLIASCTGLNPGGNYTISVTSVSSDISSETDTITITTYPNSAVLRSSEITTRQITVQWDDPEGEEDYFIVDCGAHWSTEFILNHDHGTDNTFEATCNVSIAGAFYDITVTSVSGDKESPVTQTFTAATPDVVTFEDSSSNTTSVTVTWNVLTGADWFRVDCSEGYPSPDYYLPGSATEVTCIWVTPGRNHSISVVTLENNGESPAMVVYIVAVPEAVTLNEEIYMVNTTTITASWTMPYGIVDYYEVSCSNGVASTDKVYASEYLIAYCTGLTPGGNYTISVTSVSSDERSETDTITITALPEAVELSEGESNITAISATWTVPDSVVDTFKITCSDGTASPASIPVHSSHCGQQLTAYCVGLTKPREQYDLSVVAISNNKPSAVSTITVFALPLGVDLEEGPSTLTSVNASWMRQNDTVERYRIACSRGDAFPSTIEDTDQELFSAACVNLPGPGETYGMTVYSEVGTGSSSYSTRASSLIYLVAVPESVENISVSQYTTTTVDVQWHLKQWSGCVFDYFLLTFEPDSQEPIRVDYMTGVNEYSSQMSNLTEGRHYNFTVVSVSGVGVEDATPKTSEGKSVDQRTVPATPSELSIVPGQRELNLVWAYAGDADDFTITVTPDHGIAVFNGDFTDPAAEVTDLIPGTTYDIAIITVSGDERSEPITQTARTRPYSEFKHSLLLVLLSSTPF</sequence>
<dbReference type="FunCoup" id="A0A7M7P0W4">
    <property type="interactions" value="651"/>
</dbReference>
<evidence type="ECO:0000256" key="1">
    <source>
        <dbReference type="ARBA" id="ARBA00022737"/>
    </source>
</evidence>
<dbReference type="SMART" id="SM00060">
    <property type="entry name" value="FN3"/>
    <property type="match status" value="19"/>
</dbReference>
<feature type="domain" description="Fibronectin type-III" evidence="2">
    <location>
        <begin position="1042"/>
        <end position="1132"/>
    </location>
</feature>
<dbReference type="InterPro" id="IPR036116">
    <property type="entry name" value="FN3_sf"/>
</dbReference>
<accession>A0A7M7P0W4</accession>
<dbReference type="SUPFAM" id="SSF49265">
    <property type="entry name" value="Fibronectin type III"/>
    <property type="match status" value="20"/>
</dbReference>
<dbReference type="OMA" id="ASFYEIQ"/>
<feature type="domain" description="Fibronectin type-III" evidence="2">
    <location>
        <begin position="167"/>
        <end position="255"/>
    </location>
</feature>
<dbReference type="InParanoid" id="A0A7M7P0W4"/>
<keyword evidence="1" id="KW-0677">Repeat</keyword>
<feature type="domain" description="Fibronectin type-III" evidence="2">
    <location>
        <begin position="516"/>
        <end position="606"/>
    </location>
</feature>
<dbReference type="PANTHER" id="PTHR46708">
    <property type="entry name" value="TENASCIN"/>
    <property type="match status" value="1"/>
</dbReference>
<dbReference type="Gene3D" id="2.60.40.10">
    <property type="entry name" value="Immunoglobulins"/>
    <property type="match status" value="14"/>
</dbReference>
<dbReference type="Pfam" id="PF00041">
    <property type="entry name" value="fn3"/>
    <property type="match status" value="6"/>
</dbReference>
<protein>
    <recommendedName>
        <fullName evidence="2">Fibronectin type-III domain-containing protein</fullName>
    </recommendedName>
</protein>
<dbReference type="CDD" id="cd00063">
    <property type="entry name" value="FN3"/>
    <property type="match status" value="2"/>
</dbReference>
<dbReference type="PANTHER" id="PTHR46708:SF2">
    <property type="entry name" value="FIBRONECTIN TYPE-III DOMAIN-CONTAINING PROTEIN"/>
    <property type="match status" value="1"/>
</dbReference>
<dbReference type="RefSeq" id="XP_030843859.1">
    <property type="nucleotide sequence ID" value="XM_030987999.1"/>
</dbReference>
<proteinExistence type="predicted"/>
<dbReference type="InterPro" id="IPR003961">
    <property type="entry name" value="FN3_dom"/>
</dbReference>
<dbReference type="InterPro" id="IPR050991">
    <property type="entry name" value="ECM_Regulatory_Proteins"/>
</dbReference>
<feature type="domain" description="Fibronectin type-III" evidence="2">
    <location>
        <begin position="779"/>
        <end position="869"/>
    </location>
</feature>
<organism evidence="3 4">
    <name type="scientific">Strongylocentrotus purpuratus</name>
    <name type="common">Purple sea urchin</name>
    <dbReference type="NCBI Taxonomy" id="7668"/>
    <lineage>
        <taxon>Eukaryota</taxon>
        <taxon>Metazoa</taxon>
        <taxon>Echinodermata</taxon>
        <taxon>Eleutherozoa</taxon>
        <taxon>Echinozoa</taxon>
        <taxon>Echinoidea</taxon>
        <taxon>Euechinoidea</taxon>
        <taxon>Echinacea</taxon>
        <taxon>Camarodonta</taxon>
        <taxon>Echinidea</taxon>
        <taxon>Strongylocentrotidae</taxon>
        <taxon>Strongylocentrotus</taxon>
    </lineage>
</organism>
<dbReference type="OrthoDB" id="10253954at2759"/>
<name>A0A7M7P0W4_STRPU</name>
<dbReference type="PROSITE" id="PS50853">
    <property type="entry name" value="FN3"/>
    <property type="match status" value="8"/>
</dbReference>
<feature type="domain" description="Fibronectin type-III" evidence="2">
    <location>
        <begin position="1582"/>
        <end position="1681"/>
    </location>
</feature>
<reference evidence="3" key="2">
    <citation type="submission" date="2021-01" db="UniProtKB">
        <authorList>
            <consortium name="EnsemblMetazoa"/>
        </authorList>
    </citation>
    <scope>IDENTIFICATION</scope>
</reference>
<evidence type="ECO:0000313" key="3">
    <source>
        <dbReference type="EnsemblMetazoa" id="XP_030843859"/>
    </source>
</evidence>
<dbReference type="Proteomes" id="UP000007110">
    <property type="component" value="Unassembled WGS sequence"/>
</dbReference>
<evidence type="ECO:0000259" key="2">
    <source>
        <dbReference type="PROSITE" id="PS50853"/>
    </source>
</evidence>